<comment type="caution">
    <text evidence="3">The sequence shown here is derived from an EMBL/GenBank/DDBJ whole genome shotgun (WGS) entry which is preliminary data.</text>
</comment>
<feature type="chain" id="PRO_5045531229" evidence="2">
    <location>
        <begin position="24"/>
        <end position="322"/>
    </location>
</feature>
<evidence type="ECO:0000256" key="2">
    <source>
        <dbReference type="SAM" id="SignalP"/>
    </source>
</evidence>
<organism evidence="3 4">
    <name type="scientific">Stenotrophomonas bentonitica</name>
    <dbReference type="NCBI Taxonomy" id="1450134"/>
    <lineage>
        <taxon>Bacteria</taxon>
        <taxon>Pseudomonadati</taxon>
        <taxon>Pseudomonadota</taxon>
        <taxon>Gammaproteobacteria</taxon>
        <taxon>Lysobacterales</taxon>
        <taxon>Lysobacteraceae</taxon>
        <taxon>Stenotrophomonas</taxon>
    </lineage>
</organism>
<dbReference type="Proteomes" id="UP001455088">
    <property type="component" value="Unassembled WGS sequence"/>
</dbReference>
<dbReference type="Pfam" id="PF11218">
    <property type="entry name" value="DUF3011"/>
    <property type="match status" value="1"/>
</dbReference>
<sequence length="322" mass="34474">MQRRLSTVCLTLALACMAPALHAQISTRAYAPENLSQLSSSDRSRVITQEYADQSNGRRIPDDQLRFYLAQVNSGWSFSRIKQDIATSLRGNGNGNGNGNGGGWNGGGNGSGNNGTVRCESQDNRERVCNTGWRSARLSRQISGTTCTEGRNWGSRNGTVWVSGGCRAEFVEGRGNGGNWGGGSGTGATIRCESQDNRERTCNTGWRNATLVRQISGTACVEGQTWGVRNGAVWVNRGCRGEFAEARGNSGGNWGGGGNSNYSVTCSSNDKRQQTCAWDDRQGRPALIQQLSGTACVEGRSWGYSNGSLWVSGGCRARFGAR</sequence>
<evidence type="ECO:0000313" key="4">
    <source>
        <dbReference type="Proteomes" id="UP001455088"/>
    </source>
</evidence>
<keyword evidence="4" id="KW-1185">Reference proteome</keyword>
<reference evidence="3 4" key="1">
    <citation type="submission" date="2024-04" db="EMBL/GenBank/DDBJ databases">
        <title>Bacterial endophytes with biocontrol capabilities against important plant pathogens.</title>
        <authorList>
            <person name="Alayande K.A."/>
        </authorList>
    </citation>
    <scope>NUCLEOTIDE SEQUENCE [LARGE SCALE GENOMIC DNA]</scope>
    <source>
        <strain evidence="3 4">KV22</strain>
    </source>
</reference>
<feature type="signal peptide" evidence="2">
    <location>
        <begin position="1"/>
        <end position="23"/>
    </location>
</feature>
<proteinExistence type="predicted"/>
<protein>
    <submittedName>
        <fullName evidence="3">DUF3011 domain-containing protein</fullName>
    </submittedName>
</protein>
<dbReference type="RefSeq" id="WP_260365006.1">
    <property type="nucleotide sequence ID" value="NZ_JBBYHY010000001.1"/>
</dbReference>
<feature type="compositionally biased region" description="Gly residues" evidence="1">
    <location>
        <begin position="92"/>
        <end position="113"/>
    </location>
</feature>
<evidence type="ECO:0000313" key="3">
    <source>
        <dbReference type="EMBL" id="MEL3952300.1"/>
    </source>
</evidence>
<dbReference type="InterPro" id="IPR021381">
    <property type="entry name" value="DUF3011"/>
</dbReference>
<keyword evidence="2" id="KW-0732">Signal</keyword>
<evidence type="ECO:0000256" key="1">
    <source>
        <dbReference type="SAM" id="MobiDB-lite"/>
    </source>
</evidence>
<gene>
    <name evidence="3" type="ORF">AAE039_01820</name>
</gene>
<dbReference type="PROSITE" id="PS51257">
    <property type="entry name" value="PROKAR_LIPOPROTEIN"/>
    <property type="match status" value="1"/>
</dbReference>
<dbReference type="EMBL" id="JBBYHY010000001">
    <property type="protein sequence ID" value="MEL3952300.1"/>
    <property type="molecule type" value="Genomic_DNA"/>
</dbReference>
<feature type="region of interest" description="Disordered" evidence="1">
    <location>
        <begin position="92"/>
        <end position="119"/>
    </location>
</feature>
<accession>A0ABU9JHQ7</accession>
<name>A0ABU9JHQ7_9GAMM</name>